<dbReference type="EMBL" id="JAUSTT010000004">
    <property type="protein sequence ID" value="MDQ0175216.1"/>
    <property type="molecule type" value="Genomic_DNA"/>
</dbReference>
<organism evidence="2 3">
    <name type="scientific">Bacillus chungangensis</name>
    <dbReference type="NCBI Taxonomy" id="587633"/>
    <lineage>
        <taxon>Bacteria</taxon>
        <taxon>Bacillati</taxon>
        <taxon>Bacillota</taxon>
        <taxon>Bacilli</taxon>
        <taxon>Bacillales</taxon>
        <taxon>Bacillaceae</taxon>
        <taxon>Bacillus</taxon>
    </lineage>
</organism>
<evidence type="ECO:0000256" key="1">
    <source>
        <dbReference type="SAM" id="Phobius"/>
    </source>
</evidence>
<evidence type="ECO:0000313" key="2">
    <source>
        <dbReference type="EMBL" id="MDQ0175216.1"/>
    </source>
</evidence>
<dbReference type="RefSeq" id="WP_307227315.1">
    <property type="nucleotide sequence ID" value="NZ_JAUSTT010000004.1"/>
</dbReference>
<dbReference type="Proteomes" id="UP001223586">
    <property type="component" value="Unassembled WGS sequence"/>
</dbReference>
<feature type="transmembrane region" description="Helical" evidence="1">
    <location>
        <begin position="153"/>
        <end position="179"/>
    </location>
</feature>
<keyword evidence="3" id="KW-1185">Reference proteome</keyword>
<name>A0ABT9WPW5_9BACI</name>
<feature type="transmembrane region" description="Helical" evidence="1">
    <location>
        <begin position="58"/>
        <end position="76"/>
    </location>
</feature>
<protein>
    <submittedName>
        <fullName evidence="2">Cation transport ATPase</fullName>
    </submittedName>
</protein>
<gene>
    <name evidence="2" type="ORF">J2S08_001050</name>
</gene>
<keyword evidence="1" id="KW-1133">Transmembrane helix</keyword>
<keyword evidence="1" id="KW-0812">Transmembrane</keyword>
<accession>A0ABT9WPW5</accession>
<feature type="transmembrane region" description="Helical" evidence="1">
    <location>
        <begin position="82"/>
        <end position="100"/>
    </location>
</feature>
<keyword evidence="1" id="KW-0472">Membrane</keyword>
<evidence type="ECO:0000313" key="3">
    <source>
        <dbReference type="Proteomes" id="UP001223586"/>
    </source>
</evidence>
<proteinExistence type="predicted"/>
<reference evidence="2 3" key="1">
    <citation type="submission" date="2023-07" db="EMBL/GenBank/DDBJ databases">
        <title>Genomic Encyclopedia of Type Strains, Phase IV (KMG-IV): sequencing the most valuable type-strain genomes for metagenomic binning, comparative biology and taxonomic classification.</title>
        <authorList>
            <person name="Goeker M."/>
        </authorList>
    </citation>
    <scope>NUCLEOTIDE SEQUENCE [LARGE SCALE GENOMIC DNA]</scope>
    <source>
        <strain evidence="2 3">DSM 23837</strain>
    </source>
</reference>
<sequence>MNKLRKETLINEILFWKEHNMLPGNYCDFLLAHYQDEETILDENMNKSQHVKWHWKQIFPYFFAVLMFPLSFVIIYFTEFSFVLQTLILTLFIIISFLLGRYYTKKEVWHPIFYIMGTMIVLLLSIHINAVLFQNEPIRLYTTLFLNCGLWLLLGRVFSLIFFSISGVLGILILIGALIF</sequence>
<feature type="transmembrane region" description="Helical" evidence="1">
    <location>
        <begin position="112"/>
        <end position="133"/>
    </location>
</feature>
<comment type="caution">
    <text evidence="2">The sequence shown here is derived from an EMBL/GenBank/DDBJ whole genome shotgun (WGS) entry which is preliminary data.</text>
</comment>